<dbReference type="Proteomes" id="UP000029708">
    <property type="component" value="Unassembled WGS sequence"/>
</dbReference>
<comment type="caution">
    <text evidence="2">The sequence shown here is derived from an EMBL/GenBank/DDBJ whole genome shotgun (WGS) entry which is preliminary data.</text>
</comment>
<reference evidence="2 4" key="1">
    <citation type="submission" date="2014-09" db="EMBL/GenBank/DDBJ databases">
        <title>Xanthomonadaceae 3.5X direct submission.</title>
        <authorList>
            <person name="Fang T."/>
            <person name="Wang H."/>
        </authorList>
    </citation>
    <scope>NUCLEOTIDE SEQUENCE [LARGE SCALE GENOMIC DNA]</scope>
    <source>
        <strain evidence="2 4">3.5X</strain>
    </source>
</reference>
<gene>
    <name evidence="3" type="ORF">HNQ86_000578</name>
    <name evidence="2" type="ORF">LF63_0108170</name>
</gene>
<dbReference type="HOGENOM" id="CLU_2407584_0_0_6"/>
<evidence type="ECO:0000313" key="3">
    <source>
        <dbReference type="EMBL" id="MBB6183233.1"/>
    </source>
</evidence>
<protein>
    <recommendedName>
        <fullName evidence="1">7(1) septoil knot domain-containing protein</fullName>
    </recommendedName>
</protein>
<name>A0A099CX72_9GAMM</name>
<dbReference type="RefSeq" id="WP_043100927.1">
    <property type="nucleotide sequence ID" value="NZ_JACHET010000001.1"/>
</dbReference>
<accession>A0A099CX72</accession>
<evidence type="ECO:0000313" key="4">
    <source>
        <dbReference type="Proteomes" id="UP000029708"/>
    </source>
</evidence>
<organism evidence="2 4">
    <name type="scientific">Oleiagrimonas soli</name>
    <dbReference type="NCBI Taxonomy" id="1543381"/>
    <lineage>
        <taxon>Bacteria</taxon>
        <taxon>Pseudomonadati</taxon>
        <taxon>Pseudomonadota</taxon>
        <taxon>Gammaproteobacteria</taxon>
        <taxon>Lysobacterales</taxon>
        <taxon>Rhodanobacteraceae</taxon>
        <taxon>Oleiagrimonas</taxon>
    </lineage>
</organism>
<evidence type="ECO:0000313" key="2">
    <source>
        <dbReference type="EMBL" id="KGI78281.1"/>
    </source>
</evidence>
<dbReference type="OrthoDB" id="5954015at2"/>
<dbReference type="AlphaFoldDB" id="A0A099CX72"/>
<dbReference type="InterPro" id="IPR046148">
    <property type="entry name" value="Septknot"/>
</dbReference>
<evidence type="ECO:0000259" key="1">
    <source>
        <dbReference type="Pfam" id="PF19647"/>
    </source>
</evidence>
<feature type="domain" description="7(1) septoil knot" evidence="1">
    <location>
        <begin position="1"/>
        <end position="82"/>
    </location>
</feature>
<dbReference type="EMBL" id="JACHET010000001">
    <property type="protein sequence ID" value="MBB6183233.1"/>
    <property type="molecule type" value="Genomic_DNA"/>
</dbReference>
<evidence type="ECO:0000313" key="5">
    <source>
        <dbReference type="Proteomes" id="UP000560000"/>
    </source>
</evidence>
<keyword evidence="4" id="KW-1185">Reference proteome</keyword>
<dbReference type="EMBL" id="JROI01000010">
    <property type="protein sequence ID" value="KGI78281.1"/>
    <property type="molecule type" value="Genomic_DNA"/>
</dbReference>
<sequence length="99" mass="11382">MARIYQVWTMGEADVRVALVHDRGQADIWVHRVSSWGLAQGDTRWFITRERHDATAWVYFCSIGMAQVKVCFVDSYGEAGWRDPAQARRGLFASRRGFS</sequence>
<reference evidence="3 5" key="2">
    <citation type="submission" date="2020-08" db="EMBL/GenBank/DDBJ databases">
        <title>Genomic Encyclopedia of Type Strains, Phase IV (KMG-IV): sequencing the most valuable type-strain genomes for metagenomic binning, comparative biology and taxonomic classification.</title>
        <authorList>
            <person name="Goeker M."/>
        </authorList>
    </citation>
    <scope>NUCLEOTIDE SEQUENCE [LARGE SCALE GENOMIC DNA]</scope>
    <source>
        <strain evidence="3 5">DSM 107085</strain>
    </source>
</reference>
<proteinExistence type="predicted"/>
<dbReference type="Proteomes" id="UP000560000">
    <property type="component" value="Unassembled WGS sequence"/>
</dbReference>
<dbReference type="Pfam" id="PF19647">
    <property type="entry name" value="Septknot"/>
    <property type="match status" value="1"/>
</dbReference>